<feature type="domain" description="CBM1" evidence="6">
    <location>
        <begin position="476"/>
        <end position="508"/>
    </location>
</feature>
<keyword evidence="2" id="KW-0677">Repeat</keyword>
<organism evidence="7 8">
    <name type="scientific">Pythium oligandrum</name>
    <name type="common">Mycoparasitic fungus</name>
    <dbReference type="NCBI Taxonomy" id="41045"/>
    <lineage>
        <taxon>Eukaryota</taxon>
        <taxon>Sar</taxon>
        <taxon>Stramenopiles</taxon>
        <taxon>Oomycota</taxon>
        <taxon>Peronosporomycetes</taxon>
        <taxon>Pythiales</taxon>
        <taxon>Pythiaceae</taxon>
        <taxon>Pythium</taxon>
    </lineage>
</organism>
<keyword evidence="3" id="KW-1015">Disulfide bond</keyword>
<dbReference type="InterPro" id="IPR003609">
    <property type="entry name" value="Pan_app"/>
</dbReference>
<evidence type="ECO:0000256" key="2">
    <source>
        <dbReference type="ARBA" id="ARBA00022737"/>
    </source>
</evidence>
<dbReference type="PANTHER" id="PTHR33946:SF4">
    <property type="entry name" value="COAGULATION FACTOR XI"/>
    <property type="match status" value="1"/>
</dbReference>
<dbReference type="PANTHER" id="PTHR33946">
    <property type="match status" value="1"/>
</dbReference>
<evidence type="ECO:0000313" key="7">
    <source>
        <dbReference type="EMBL" id="TMW58953.1"/>
    </source>
</evidence>
<dbReference type="Gene3D" id="3.30.40.240">
    <property type="entry name" value="Transglutaminase elicitor, body domain"/>
    <property type="match status" value="1"/>
</dbReference>
<feature type="signal peptide" evidence="4">
    <location>
        <begin position="1"/>
        <end position="20"/>
    </location>
</feature>
<comment type="caution">
    <text evidence="7">The sequence shown here is derived from an EMBL/GenBank/DDBJ whole genome shotgun (WGS) entry which is preliminary data.</text>
</comment>
<evidence type="ECO:0000313" key="8">
    <source>
        <dbReference type="Proteomes" id="UP000794436"/>
    </source>
</evidence>
<dbReference type="InterPro" id="IPR000254">
    <property type="entry name" value="CBD"/>
</dbReference>
<feature type="chain" id="PRO_5035432972" description="Apple domain-containing protein" evidence="4">
    <location>
        <begin position="21"/>
        <end position="586"/>
    </location>
</feature>
<sequence>MRVSTATTLALAAYVTLVTSMPIEFNPTTDLVLKEPLSPSHPAYGGPSSTAMVKPTVHEDVAISRAEVIAEVQAEEESGSAVGNETISAYRSRKLEATSADLQRLEEYFGTSMEKNVDVIQQKYAKGEFKPAPWPSSYWPVYEDSINYQWEAGQASPAEKYATAFGLNVKDFMNKISANNGIDRHAGYVRTCKTNDDCASLNDGSTCARRTGSNKGYCIPTWWGICHAWAPASMLEPEPQCSVVKNGVTFKVFDIKALLTEIYDGANVPVVFTGARYDGGNDGKDEYGRDVDAMKRDLGPGFFHIAVTNILGRFKKSFIVDVAAGAEVWNQPIRSYSVEEFTLMTPAAAAKKFFNVAKYPFNKDAKQIAYVHLHFGYINEFGQDGPLVNTGIVDQATFYQEYYYILELDSKKNIIGGEWVYGSQDVHPDFLWFVTNTPSDGTVTSVGMSYKNVKDLLQQSVNCPTPSPTPAPSPPVSGGDCGNHETGPLACPEGEYCQPWNPFYYQCWKMDATCGKQETGIDYYGDDLTMISVLLPEWCCDECHQTPGCKAYTFVNYNEDGYPRCYLKTGMGERRETVGVVSAVVN</sequence>
<dbReference type="GO" id="GO:0005975">
    <property type="term" value="P:carbohydrate metabolic process"/>
    <property type="evidence" value="ECO:0007669"/>
    <property type="project" value="InterPro"/>
</dbReference>
<evidence type="ECO:0000256" key="3">
    <source>
        <dbReference type="ARBA" id="ARBA00023157"/>
    </source>
</evidence>
<dbReference type="CDD" id="cd01100">
    <property type="entry name" value="APPLE_Factor_XI_like"/>
    <property type="match status" value="1"/>
</dbReference>
<dbReference type="OrthoDB" id="149132at2759"/>
<dbReference type="EMBL" id="SPLM01000110">
    <property type="protein sequence ID" value="TMW58953.1"/>
    <property type="molecule type" value="Genomic_DNA"/>
</dbReference>
<dbReference type="SMART" id="SM00236">
    <property type="entry name" value="fCBD"/>
    <property type="match status" value="1"/>
</dbReference>
<dbReference type="InterPro" id="IPR032048">
    <property type="entry name" value="TGase_elicitor"/>
</dbReference>
<evidence type="ECO:0000256" key="1">
    <source>
        <dbReference type="ARBA" id="ARBA00022729"/>
    </source>
</evidence>
<dbReference type="Gene3D" id="3.50.4.10">
    <property type="entry name" value="Hepatocyte Growth Factor"/>
    <property type="match status" value="1"/>
</dbReference>
<accession>A0A8K1C9L5</accession>
<dbReference type="AlphaFoldDB" id="A0A8K1C9L5"/>
<evidence type="ECO:0000259" key="6">
    <source>
        <dbReference type="SMART" id="SM00236"/>
    </source>
</evidence>
<reference evidence="7" key="1">
    <citation type="submission" date="2019-03" db="EMBL/GenBank/DDBJ databases">
        <title>Long read genome sequence of the mycoparasitic Pythium oligandrum ATCC 38472 isolated from sugarbeet rhizosphere.</title>
        <authorList>
            <person name="Gaulin E."/>
        </authorList>
    </citation>
    <scope>NUCLEOTIDE SEQUENCE</scope>
    <source>
        <strain evidence="7">ATCC 38472_TT</strain>
    </source>
</reference>
<dbReference type="GO" id="GO:0030248">
    <property type="term" value="F:cellulose binding"/>
    <property type="evidence" value="ECO:0007669"/>
    <property type="project" value="InterPro"/>
</dbReference>
<evidence type="ECO:0000259" key="5">
    <source>
        <dbReference type="SMART" id="SM00223"/>
    </source>
</evidence>
<dbReference type="SMART" id="SM00223">
    <property type="entry name" value="APPLE"/>
    <property type="match status" value="1"/>
</dbReference>
<keyword evidence="8" id="KW-1185">Reference proteome</keyword>
<dbReference type="GO" id="GO:0006508">
    <property type="term" value="P:proteolysis"/>
    <property type="evidence" value="ECO:0007669"/>
    <property type="project" value="InterPro"/>
</dbReference>
<protein>
    <recommendedName>
        <fullName evidence="9">Apple domain-containing protein</fullName>
    </recommendedName>
</protein>
<dbReference type="Pfam" id="PF16683">
    <property type="entry name" value="TGase_elicitor"/>
    <property type="match status" value="1"/>
</dbReference>
<feature type="domain" description="Apple" evidence="5">
    <location>
        <begin position="514"/>
        <end position="583"/>
    </location>
</feature>
<evidence type="ECO:0000256" key="4">
    <source>
        <dbReference type="SAM" id="SignalP"/>
    </source>
</evidence>
<dbReference type="GO" id="GO:0016755">
    <property type="term" value="F:aminoacyltransferase activity"/>
    <property type="evidence" value="ECO:0007669"/>
    <property type="project" value="InterPro"/>
</dbReference>
<dbReference type="InterPro" id="IPR000177">
    <property type="entry name" value="Apple"/>
</dbReference>
<keyword evidence="1 4" id="KW-0732">Signal</keyword>
<proteinExistence type="predicted"/>
<name>A0A8K1C9L5_PYTOL</name>
<dbReference type="Proteomes" id="UP000794436">
    <property type="component" value="Unassembled WGS sequence"/>
</dbReference>
<gene>
    <name evidence="7" type="ORF">Poli38472_007098</name>
</gene>
<evidence type="ECO:0008006" key="9">
    <source>
        <dbReference type="Google" id="ProtNLM"/>
    </source>
</evidence>
<dbReference type="Pfam" id="PF14295">
    <property type="entry name" value="PAN_4"/>
    <property type="match status" value="1"/>
</dbReference>
<dbReference type="GO" id="GO:0005576">
    <property type="term" value="C:extracellular region"/>
    <property type="evidence" value="ECO:0007669"/>
    <property type="project" value="InterPro"/>
</dbReference>